<sequence length="473" mass="50671">MFAKIRQILLTAICFCILAQTVWAAPDSPVLQKVRHHASGDTVRVVLDMSDPVSYTATQQDDLFSVIVELDKATIQSGIQSQAINDPAVSAVQFVNTVADKKAQVVIDCRQPVTYKIFTLANPHRIVIDITTLKEKKIEQEIASGIRYTSWYKPGKAGPLNIHILDISPQSDYTLEPMLVRQNVLGIDPLSHVLLRSEVLAAVNASYFAPNGDIIGLLKMDDEVISSTNLARTALGMAADGKMLIDQVNYQGVAEFPGEIKLPLSGVNESRGENGLILYNRFWGPTTNTNSYGLECTIVAGAVAAIQPGNSTIPANGYVLSAHGETAQKLAGLKIGDSVQALQTLGPVWDQTLHAIGAGPMLVKQGNVFVTTKLEEFGSDVAGGRAPRTAVGLTQDGRILLVVVDGRQALSKGMSLLELALFMRELGAVNAMNLDGGGSSEMIVKGRIVNKPSDGKERRVGNALAVVPRKLAI</sequence>
<feature type="domain" description="AMIN" evidence="3">
    <location>
        <begin position="96"/>
        <end position="134"/>
    </location>
</feature>
<dbReference type="PANTHER" id="PTHR40446:SF2">
    <property type="entry name" value="N-ACETYLGLUCOSAMINE-1-PHOSPHODIESTER ALPHA-N-ACETYLGLUCOSAMINIDASE"/>
    <property type="match status" value="1"/>
</dbReference>
<protein>
    <submittedName>
        <fullName evidence="4">Exopolysaccharide biosynthesis protein</fullName>
    </submittedName>
</protein>
<dbReference type="RefSeq" id="WP_066241677.1">
    <property type="nucleotide sequence ID" value="NZ_LSGP01000017.1"/>
</dbReference>
<evidence type="ECO:0000259" key="2">
    <source>
        <dbReference type="Pfam" id="PF09992"/>
    </source>
</evidence>
<dbReference type="InterPro" id="IPR018711">
    <property type="entry name" value="NAGPA"/>
</dbReference>
<dbReference type="PANTHER" id="PTHR40446">
    <property type="entry name" value="N-ACETYLGLUCOSAMINE-1-PHOSPHODIESTER ALPHA-N-ACETYLGLUCOSAMINIDASE"/>
    <property type="match status" value="1"/>
</dbReference>
<evidence type="ECO:0000256" key="1">
    <source>
        <dbReference type="SAM" id="SignalP"/>
    </source>
</evidence>
<proteinExistence type="predicted"/>
<dbReference type="STRING" id="1794912.AXX12_07935"/>
<dbReference type="OrthoDB" id="9816453at2"/>
<feature type="domain" description="Phosphodiester glycosidase" evidence="2">
    <location>
        <begin position="296"/>
        <end position="466"/>
    </location>
</feature>
<gene>
    <name evidence="4" type="ORF">AXX12_07935</name>
</gene>
<dbReference type="Proteomes" id="UP000076268">
    <property type="component" value="Unassembled WGS sequence"/>
</dbReference>
<dbReference type="Pfam" id="PF09992">
    <property type="entry name" value="NAGPA"/>
    <property type="match status" value="1"/>
</dbReference>
<accession>A0A154BR60</accession>
<keyword evidence="5" id="KW-1185">Reference proteome</keyword>
<keyword evidence="1" id="KW-0732">Signal</keyword>
<dbReference type="AlphaFoldDB" id="A0A154BR60"/>
<dbReference type="InterPro" id="IPR021731">
    <property type="entry name" value="AMIN_dom"/>
</dbReference>
<dbReference type="Gene3D" id="2.60.40.3500">
    <property type="match status" value="1"/>
</dbReference>
<reference evidence="4 5" key="1">
    <citation type="submission" date="2016-02" db="EMBL/GenBank/DDBJ databases">
        <title>Anaerosporomusa subterraneum gen. nov., sp. nov., a spore-forming obligate anaerobe isolated from saprolite.</title>
        <authorList>
            <person name="Choi J.K."/>
            <person name="Shah M."/>
            <person name="Yee N."/>
        </authorList>
    </citation>
    <scope>NUCLEOTIDE SEQUENCE [LARGE SCALE GENOMIC DNA]</scope>
    <source>
        <strain evidence="4 5">RU4</strain>
    </source>
</reference>
<evidence type="ECO:0000313" key="5">
    <source>
        <dbReference type="Proteomes" id="UP000076268"/>
    </source>
</evidence>
<name>A0A154BR60_ANASB</name>
<comment type="caution">
    <text evidence="4">The sequence shown here is derived from an EMBL/GenBank/DDBJ whole genome shotgun (WGS) entry which is preliminary data.</text>
</comment>
<feature type="signal peptide" evidence="1">
    <location>
        <begin position="1"/>
        <end position="24"/>
    </location>
</feature>
<evidence type="ECO:0000259" key="3">
    <source>
        <dbReference type="Pfam" id="PF11741"/>
    </source>
</evidence>
<feature type="chain" id="PRO_5007594935" evidence="1">
    <location>
        <begin position="25"/>
        <end position="473"/>
    </location>
</feature>
<evidence type="ECO:0000313" key="4">
    <source>
        <dbReference type="EMBL" id="KYZ76355.1"/>
    </source>
</evidence>
<dbReference type="EMBL" id="LSGP01000017">
    <property type="protein sequence ID" value="KYZ76355.1"/>
    <property type="molecule type" value="Genomic_DNA"/>
</dbReference>
<organism evidence="4 5">
    <name type="scientific">Anaerosporomusa subterranea</name>
    <dbReference type="NCBI Taxonomy" id="1794912"/>
    <lineage>
        <taxon>Bacteria</taxon>
        <taxon>Bacillati</taxon>
        <taxon>Bacillota</taxon>
        <taxon>Negativicutes</taxon>
        <taxon>Acetonemataceae</taxon>
        <taxon>Anaerosporomusa</taxon>
    </lineage>
</organism>
<dbReference type="Pfam" id="PF11741">
    <property type="entry name" value="AMIN"/>
    <property type="match status" value="1"/>
</dbReference>